<dbReference type="InterPro" id="IPR045058">
    <property type="entry name" value="GIMA/IAN/Toc"/>
</dbReference>
<keyword evidence="9" id="KW-1185">Reference proteome</keyword>
<dbReference type="InterPro" id="IPR036179">
    <property type="entry name" value="Ig-like_dom_sf"/>
</dbReference>
<dbReference type="InterPro" id="IPR027417">
    <property type="entry name" value="P-loop_NTPase"/>
</dbReference>
<evidence type="ECO:0000256" key="3">
    <source>
        <dbReference type="ARBA" id="ARBA00023134"/>
    </source>
</evidence>
<reference evidence="8 9" key="1">
    <citation type="submission" date="2023-09" db="EMBL/GenBank/DDBJ databases">
        <authorList>
            <person name="Wang M."/>
        </authorList>
    </citation>
    <scope>NUCLEOTIDE SEQUENCE [LARGE SCALE GENOMIC DNA]</scope>
    <source>
        <strain evidence="8">GT-2023</strain>
        <tissue evidence="8">Liver</tissue>
    </source>
</reference>
<evidence type="ECO:0000256" key="4">
    <source>
        <dbReference type="SAM" id="Coils"/>
    </source>
</evidence>
<proteinExistence type="inferred from homology"/>
<accession>A0ABR3N559</accession>
<dbReference type="Gene3D" id="3.40.50.300">
    <property type="entry name" value="P-loop containing nucleotide triphosphate hydrolases"/>
    <property type="match status" value="1"/>
</dbReference>
<name>A0ABR3N559_9TELE</name>
<dbReference type="SUPFAM" id="SSF52540">
    <property type="entry name" value="P-loop containing nucleoside triphosphate hydrolases"/>
    <property type="match status" value="1"/>
</dbReference>
<keyword evidence="3" id="KW-0342">GTP-binding</keyword>
<dbReference type="InterPro" id="IPR003599">
    <property type="entry name" value="Ig_sub"/>
</dbReference>
<dbReference type="PANTHER" id="PTHR10903:SF170">
    <property type="entry name" value="GTPASE IMAP FAMILY MEMBER 7"/>
    <property type="match status" value="1"/>
</dbReference>
<feature type="domain" description="Pyrin" evidence="5">
    <location>
        <begin position="392"/>
        <end position="476"/>
    </location>
</feature>
<evidence type="ECO:0000256" key="1">
    <source>
        <dbReference type="ARBA" id="ARBA00008535"/>
    </source>
</evidence>
<evidence type="ECO:0000259" key="6">
    <source>
        <dbReference type="PROSITE" id="PS50835"/>
    </source>
</evidence>
<dbReference type="PROSITE" id="PS51720">
    <property type="entry name" value="G_AIG1"/>
    <property type="match status" value="1"/>
</dbReference>
<dbReference type="Pfam" id="PF02758">
    <property type="entry name" value="PYRIN"/>
    <property type="match status" value="1"/>
</dbReference>
<dbReference type="Gene3D" id="2.60.40.10">
    <property type="entry name" value="Immunoglobulins"/>
    <property type="match status" value="1"/>
</dbReference>
<dbReference type="InterPro" id="IPR007110">
    <property type="entry name" value="Ig-like_dom"/>
</dbReference>
<dbReference type="PROSITE" id="PS50824">
    <property type="entry name" value="DAPIN"/>
    <property type="match status" value="1"/>
</dbReference>
<dbReference type="Proteomes" id="UP001558613">
    <property type="component" value="Unassembled WGS sequence"/>
</dbReference>
<organism evidence="8 9">
    <name type="scientific">Cirrhinus molitorella</name>
    <name type="common">mud carp</name>
    <dbReference type="NCBI Taxonomy" id="172907"/>
    <lineage>
        <taxon>Eukaryota</taxon>
        <taxon>Metazoa</taxon>
        <taxon>Chordata</taxon>
        <taxon>Craniata</taxon>
        <taxon>Vertebrata</taxon>
        <taxon>Euteleostomi</taxon>
        <taxon>Actinopterygii</taxon>
        <taxon>Neopterygii</taxon>
        <taxon>Teleostei</taxon>
        <taxon>Ostariophysi</taxon>
        <taxon>Cypriniformes</taxon>
        <taxon>Cyprinidae</taxon>
        <taxon>Labeoninae</taxon>
        <taxon>Labeonini</taxon>
        <taxon>Cirrhinus</taxon>
    </lineage>
</organism>
<dbReference type="InterPro" id="IPR004020">
    <property type="entry name" value="DAPIN"/>
</dbReference>
<feature type="coiled-coil region" evidence="4">
    <location>
        <begin position="254"/>
        <end position="337"/>
    </location>
</feature>
<evidence type="ECO:0000313" key="9">
    <source>
        <dbReference type="Proteomes" id="UP001558613"/>
    </source>
</evidence>
<dbReference type="SUPFAM" id="SSF47986">
    <property type="entry name" value="DEATH domain"/>
    <property type="match status" value="1"/>
</dbReference>
<dbReference type="SUPFAM" id="SSF48726">
    <property type="entry name" value="Immunoglobulin"/>
    <property type="match status" value="1"/>
</dbReference>
<comment type="similarity">
    <text evidence="1">Belongs to the TRAFAC class TrmE-Era-EngA-EngB-Septin-like GTPase superfamily. AIG1/Toc34/Toc159-like paraseptin GTPase family. IAN subfamily.</text>
</comment>
<dbReference type="InterPro" id="IPR013783">
    <property type="entry name" value="Ig-like_fold"/>
</dbReference>
<evidence type="ECO:0000313" key="8">
    <source>
        <dbReference type="EMBL" id="KAL1271941.1"/>
    </source>
</evidence>
<dbReference type="PANTHER" id="PTHR10903">
    <property type="entry name" value="GTPASE, IMAP FAMILY MEMBER-RELATED"/>
    <property type="match status" value="1"/>
</dbReference>
<dbReference type="Pfam" id="PF04548">
    <property type="entry name" value="AIG1"/>
    <property type="match status" value="1"/>
</dbReference>
<dbReference type="Pfam" id="PF13895">
    <property type="entry name" value="Ig_2"/>
    <property type="match status" value="1"/>
</dbReference>
<gene>
    <name evidence="8" type="ORF">QQF64_030957</name>
</gene>
<dbReference type="SMART" id="SM00409">
    <property type="entry name" value="IG"/>
    <property type="match status" value="1"/>
</dbReference>
<evidence type="ECO:0000256" key="2">
    <source>
        <dbReference type="ARBA" id="ARBA00022741"/>
    </source>
</evidence>
<sequence>MGSSVSQEDEVPLLEEEEEIQPIFEELKLVLIGSQRAGKKVIANAIFKEKVFRFRVSHKNVHIKKTVSGTQIHLARTPDWRGDLSRSRKTKREIVHCVQSLYRSGPHAVILALKVNSVLSESNISTLESLLTVQLWEHTIVLFTHGEKLGGYTIEDYIRCQQQLQSLIKKCGERYFVIRKNDNNQITETIQELVARKNSACYFKLSAQTEVTLLSDWRYLVERIESKITTLSAFKENLLSNSKPQNNNSIKRLIDLKDAEIKRLNAIVQEKEREIKRLRRYLRTQDLDPSGLHRRIEELVDQLDIKSNELKEKNKENTILKMQVKKKDAEIKELKLQMWRQESVNQYETVHACYRSSLCQGVSTMSIKNHNQIQLQVLPSKGPALHGWSDTLLKILDQLSDEELKKMKYFMYWNEKYKITRSSVEHKNRVDLADQMLKQWGELQSILNTRDLVKNIPRNDHAMIALFEPFLKSIERPKPVVRVHPDGRVFRGQMVTLKCDIQETDVSSWNYTWSKDDSVIHVCQSQEYRISSVNEAHAGNYSCTGRETQGSRYSHTSDKATLTVSGECENLNFTSI</sequence>
<comment type="caution">
    <text evidence="8">The sequence shown here is derived from an EMBL/GenBank/DDBJ whole genome shotgun (WGS) entry which is preliminary data.</text>
</comment>
<evidence type="ECO:0000259" key="7">
    <source>
        <dbReference type="PROSITE" id="PS51720"/>
    </source>
</evidence>
<dbReference type="InterPro" id="IPR011029">
    <property type="entry name" value="DEATH-like_dom_sf"/>
</dbReference>
<dbReference type="PROSITE" id="PS50835">
    <property type="entry name" value="IG_LIKE"/>
    <property type="match status" value="1"/>
</dbReference>
<dbReference type="Gene3D" id="1.10.533.10">
    <property type="entry name" value="Death Domain, Fas"/>
    <property type="match status" value="1"/>
</dbReference>
<keyword evidence="2" id="KW-0547">Nucleotide-binding</keyword>
<keyword evidence="4" id="KW-0175">Coiled coil</keyword>
<dbReference type="SMART" id="SM01289">
    <property type="entry name" value="PYRIN"/>
    <property type="match status" value="1"/>
</dbReference>
<feature type="domain" description="Ig-like" evidence="6">
    <location>
        <begin position="477"/>
        <end position="563"/>
    </location>
</feature>
<protein>
    <submittedName>
        <fullName evidence="8">Uncharacterized protein</fullName>
    </submittedName>
</protein>
<feature type="domain" description="AIG1-type G" evidence="7">
    <location>
        <begin position="24"/>
        <end position="223"/>
    </location>
</feature>
<evidence type="ECO:0000259" key="5">
    <source>
        <dbReference type="PROSITE" id="PS50824"/>
    </source>
</evidence>
<dbReference type="InterPro" id="IPR006703">
    <property type="entry name" value="G_AIG1"/>
</dbReference>
<dbReference type="EMBL" id="JAYMGO010000007">
    <property type="protein sequence ID" value="KAL1271941.1"/>
    <property type="molecule type" value="Genomic_DNA"/>
</dbReference>